<comment type="subcellular location">
    <subcellularLocation>
        <location evidence="1">Membrane</location>
        <topology evidence="1">Multi-pass membrane protein</topology>
    </subcellularLocation>
</comment>
<comment type="caution">
    <text evidence="10">The sequence shown here is derived from an EMBL/GenBank/DDBJ whole genome shotgun (WGS) entry which is preliminary data.</text>
</comment>
<evidence type="ECO:0000256" key="2">
    <source>
        <dbReference type="ARBA" id="ARBA00007079"/>
    </source>
</evidence>
<dbReference type="Pfam" id="PF11744">
    <property type="entry name" value="ALMT"/>
    <property type="match status" value="1"/>
</dbReference>
<sequence length="293" mass="32335">MACALNSSGKKSSLLRTPASWGRYAWSIGREDPRRAIHALKAGTALTLVSLLYILEPFFKGIGKNAMWAVMTVVVVLEFTAGATICKGLNRGLGTIVAGSLAFLIELVAVKSGKVFRGFFVASAVFLIGFAATYLRFFPKIKKNYDYGVVIFLLTFNLITVSSFRQEEVVPLARDRLSTIAIGCAICLFMSLLVLPNWSGEDLHNCTVRKFEGLAKSIEACVDEYFREQEKDDKVFERHEARASIQIGYRAVLDSKSSDESLVSSLSYFLLLQIASISSTVKVNDSRNILLTK</sequence>
<feature type="transmembrane region" description="Helical" evidence="9">
    <location>
        <begin position="147"/>
        <end position="165"/>
    </location>
</feature>
<feature type="transmembrane region" description="Helical" evidence="9">
    <location>
        <begin position="93"/>
        <end position="110"/>
    </location>
</feature>
<keyword evidence="7 9" id="KW-0472">Membrane</keyword>
<organism evidence="10 11">
    <name type="scientific">Eleusine coracana subsp. coracana</name>
    <dbReference type="NCBI Taxonomy" id="191504"/>
    <lineage>
        <taxon>Eukaryota</taxon>
        <taxon>Viridiplantae</taxon>
        <taxon>Streptophyta</taxon>
        <taxon>Embryophyta</taxon>
        <taxon>Tracheophyta</taxon>
        <taxon>Spermatophyta</taxon>
        <taxon>Magnoliopsida</taxon>
        <taxon>Liliopsida</taxon>
        <taxon>Poales</taxon>
        <taxon>Poaceae</taxon>
        <taxon>PACMAD clade</taxon>
        <taxon>Chloridoideae</taxon>
        <taxon>Cynodonteae</taxon>
        <taxon>Eleusininae</taxon>
        <taxon>Eleusine</taxon>
    </lineage>
</organism>
<evidence type="ECO:0000256" key="9">
    <source>
        <dbReference type="SAM" id="Phobius"/>
    </source>
</evidence>
<keyword evidence="6" id="KW-0406">Ion transport</keyword>
<feature type="transmembrane region" description="Helical" evidence="9">
    <location>
        <begin position="67"/>
        <end position="86"/>
    </location>
</feature>
<dbReference type="GO" id="GO:0015743">
    <property type="term" value="P:malate transport"/>
    <property type="evidence" value="ECO:0007669"/>
    <property type="project" value="InterPro"/>
</dbReference>
<evidence type="ECO:0000313" key="10">
    <source>
        <dbReference type="EMBL" id="GJN39055.1"/>
    </source>
</evidence>
<dbReference type="PANTHER" id="PTHR31086">
    <property type="entry name" value="ALUMINUM-ACTIVATED MALATE TRANSPORTER 10"/>
    <property type="match status" value="1"/>
</dbReference>
<keyword evidence="3" id="KW-0813">Transport</keyword>
<proteinExistence type="inferred from homology"/>
<dbReference type="AlphaFoldDB" id="A0AAV5FX54"/>
<dbReference type="GO" id="GO:0016020">
    <property type="term" value="C:membrane"/>
    <property type="evidence" value="ECO:0007669"/>
    <property type="project" value="UniProtKB-SubCell"/>
</dbReference>
<dbReference type="InterPro" id="IPR020966">
    <property type="entry name" value="ALMT"/>
</dbReference>
<evidence type="ECO:0000256" key="5">
    <source>
        <dbReference type="ARBA" id="ARBA00022989"/>
    </source>
</evidence>
<gene>
    <name evidence="10" type="primary">gb28149</name>
    <name evidence="10" type="ORF">PR202_gb28149</name>
</gene>
<dbReference type="Proteomes" id="UP001054889">
    <property type="component" value="Unassembled WGS sequence"/>
</dbReference>
<keyword evidence="8" id="KW-0407">Ion channel</keyword>
<keyword evidence="11" id="KW-1185">Reference proteome</keyword>
<reference evidence="10" key="2">
    <citation type="submission" date="2021-12" db="EMBL/GenBank/DDBJ databases">
        <title>Resequencing data analysis of finger millet.</title>
        <authorList>
            <person name="Hatakeyama M."/>
            <person name="Aluri S."/>
            <person name="Balachadran M.T."/>
            <person name="Sivarajan S.R."/>
            <person name="Poveda L."/>
            <person name="Shimizu-Inatsugi R."/>
            <person name="Schlapbach R."/>
            <person name="Sreeman S.M."/>
            <person name="Shimizu K.K."/>
        </authorList>
    </citation>
    <scope>NUCLEOTIDE SEQUENCE</scope>
</reference>
<dbReference type="GO" id="GO:0034220">
    <property type="term" value="P:monoatomic ion transmembrane transport"/>
    <property type="evidence" value="ECO:0007669"/>
    <property type="project" value="UniProtKB-KW"/>
</dbReference>
<evidence type="ECO:0000313" key="11">
    <source>
        <dbReference type="Proteomes" id="UP001054889"/>
    </source>
</evidence>
<reference evidence="10" key="1">
    <citation type="journal article" date="2018" name="DNA Res.">
        <title>Multiple hybrid de novo genome assembly of finger millet, an orphan allotetraploid crop.</title>
        <authorList>
            <person name="Hatakeyama M."/>
            <person name="Aluri S."/>
            <person name="Balachadran M.T."/>
            <person name="Sivarajan S.R."/>
            <person name="Patrignani A."/>
            <person name="Gruter S."/>
            <person name="Poveda L."/>
            <person name="Shimizu-Inatsugi R."/>
            <person name="Baeten J."/>
            <person name="Francoijs K.J."/>
            <person name="Nataraja K.N."/>
            <person name="Reddy Y.A.N."/>
            <person name="Phadnis S."/>
            <person name="Ravikumar R.L."/>
            <person name="Schlapbach R."/>
            <person name="Sreeman S.M."/>
            <person name="Shimizu K.K."/>
        </authorList>
    </citation>
    <scope>NUCLEOTIDE SEQUENCE</scope>
</reference>
<dbReference type="EMBL" id="BQKI01000097">
    <property type="protein sequence ID" value="GJN39055.1"/>
    <property type="molecule type" value="Genomic_DNA"/>
</dbReference>
<evidence type="ECO:0000256" key="4">
    <source>
        <dbReference type="ARBA" id="ARBA00022692"/>
    </source>
</evidence>
<comment type="similarity">
    <text evidence="2">Belongs to the aromatic acid exporter (TC 2.A.85) family.</text>
</comment>
<feature type="transmembrane region" description="Helical" evidence="9">
    <location>
        <begin position="116"/>
        <end position="135"/>
    </location>
</feature>
<accession>A0AAV5FX54</accession>
<evidence type="ECO:0000256" key="8">
    <source>
        <dbReference type="ARBA" id="ARBA00023303"/>
    </source>
</evidence>
<evidence type="ECO:0008006" key="12">
    <source>
        <dbReference type="Google" id="ProtNLM"/>
    </source>
</evidence>
<keyword evidence="4 9" id="KW-0812">Transmembrane</keyword>
<evidence type="ECO:0000256" key="6">
    <source>
        <dbReference type="ARBA" id="ARBA00023065"/>
    </source>
</evidence>
<evidence type="ECO:0000256" key="7">
    <source>
        <dbReference type="ARBA" id="ARBA00023136"/>
    </source>
</evidence>
<protein>
    <recommendedName>
        <fullName evidence="12">Aluminum-activated malate transporter</fullName>
    </recommendedName>
</protein>
<name>A0AAV5FX54_ELECO</name>
<feature type="transmembrane region" description="Helical" evidence="9">
    <location>
        <begin position="36"/>
        <end position="55"/>
    </location>
</feature>
<feature type="transmembrane region" description="Helical" evidence="9">
    <location>
        <begin position="177"/>
        <end position="195"/>
    </location>
</feature>
<evidence type="ECO:0000256" key="3">
    <source>
        <dbReference type="ARBA" id="ARBA00022448"/>
    </source>
</evidence>
<keyword evidence="5 9" id="KW-1133">Transmembrane helix</keyword>
<evidence type="ECO:0000256" key="1">
    <source>
        <dbReference type="ARBA" id="ARBA00004141"/>
    </source>
</evidence>